<evidence type="ECO:0000313" key="6">
    <source>
        <dbReference type="Proteomes" id="UP000277580"/>
    </source>
</evidence>
<evidence type="ECO:0000313" key="5">
    <source>
        <dbReference type="EMBL" id="RPB16206.1"/>
    </source>
</evidence>
<dbReference type="GO" id="GO:0044778">
    <property type="term" value="P:meiotic DNA integrity checkpoint signaling"/>
    <property type="evidence" value="ECO:0007669"/>
    <property type="project" value="TreeGrafter"/>
</dbReference>
<organism evidence="5 6">
    <name type="scientific">Morchella conica CCBAS932</name>
    <dbReference type="NCBI Taxonomy" id="1392247"/>
    <lineage>
        <taxon>Eukaryota</taxon>
        <taxon>Fungi</taxon>
        <taxon>Dikarya</taxon>
        <taxon>Ascomycota</taxon>
        <taxon>Pezizomycotina</taxon>
        <taxon>Pezizomycetes</taxon>
        <taxon>Pezizales</taxon>
        <taxon>Morchellaceae</taxon>
        <taxon>Morchella</taxon>
    </lineage>
</organism>
<dbReference type="InParanoid" id="A0A3N4L077"/>
<keyword evidence="3" id="KW-0539">Nucleus</keyword>
<evidence type="ECO:0000256" key="1">
    <source>
        <dbReference type="ARBA" id="ARBA00004123"/>
    </source>
</evidence>
<dbReference type="PIRSF" id="PIRSF011312">
    <property type="entry name" value="Cell_cycle_HUS1"/>
    <property type="match status" value="1"/>
</dbReference>
<dbReference type="STRING" id="1392247.A0A3N4L077"/>
<dbReference type="Gene3D" id="3.70.10.10">
    <property type="match status" value="1"/>
</dbReference>
<dbReference type="PANTHER" id="PTHR12900">
    <property type="entry name" value="MITOTIC AND DNA DAMAGE CHECKPOINT PROTEIN HUS1"/>
    <property type="match status" value="1"/>
</dbReference>
<dbReference type="Proteomes" id="UP000277580">
    <property type="component" value="Unassembled WGS sequence"/>
</dbReference>
<dbReference type="GO" id="GO:0006289">
    <property type="term" value="P:nucleotide-excision repair"/>
    <property type="evidence" value="ECO:0007669"/>
    <property type="project" value="TreeGrafter"/>
</dbReference>
<dbReference type="GO" id="GO:0000723">
    <property type="term" value="P:telomere maintenance"/>
    <property type="evidence" value="ECO:0007669"/>
    <property type="project" value="TreeGrafter"/>
</dbReference>
<dbReference type="InterPro" id="IPR046938">
    <property type="entry name" value="DNA_clamp_sf"/>
</dbReference>
<dbReference type="GO" id="GO:0030896">
    <property type="term" value="C:checkpoint clamp complex"/>
    <property type="evidence" value="ECO:0007669"/>
    <property type="project" value="InterPro"/>
</dbReference>
<keyword evidence="6" id="KW-1185">Reference proteome</keyword>
<dbReference type="Pfam" id="PF04005">
    <property type="entry name" value="Hus1"/>
    <property type="match status" value="1"/>
</dbReference>
<dbReference type="GO" id="GO:0031573">
    <property type="term" value="P:mitotic intra-S DNA damage checkpoint signaling"/>
    <property type="evidence" value="ECO:0007669"/>
    <property type="project" value="TreeGrafter"/>
</dbReference>
<dbReference type="SUPFAM" id="SSF55979">
    <property type="entry name" value="DNA clamp"/>
    <property type="match status" value="1"/>
</dbReference>
<accession>A0A3N4L077</accession>
<dbReference type="GO" id="GO:0033314">
    <property type="term" value="P:mitotic DNA replication checkpoint signaling"/>
    <property type="evidence" value="ECO:0007669"/>
    <property type="project" value="TreeGrafter"/>
</dbReference>
<dbReference type="GO" id="GO:0035861">
    <property type="term" value="C:site of double-strand break"/>
    <property type="evidence" value="ECO:0007669"/>
    <property type="project" value="TreeGrafter"/>
</dbReference>
<dbReference type="InterPro" id="IPR016580">
    <property type="entry name" value="HUS1"/>
</dbReference>
<dbReference type="EMBL" id="ML119110">
    <property type="protein sequence ID" value="RPB16206.1"/>
    <property type="molecule type" value="Genomic_DNA"/>
</dbReference>
<dbReference type="InterPro" id="IPR007150">
    <property type="entry name" value="HUS1/Mec3"/>
</dbReference>
<comment type="subcellular location">
    <subcellularLocation>
        <location evidence="1">Nucleus</location>
    </subcellularLocation>
</comment>
<name>A0A3N4L077_9PEZI</name>
<protein>
    <recommendedName>
        <fullName evidence="4">Checkpoint protein</fullName>
    </recommendedName>
</protein>
<proteinExistence type="inferred from homology"/>
<evidence type="ECO:0000256" key="4">
    <source>
        <dbReference type="PIRNR" id="PIRNR011312"/>
    </source>
</evidence>
<comment type="similarity">
    <text evidence="2 4">Belongs to the HUS1 family.</text>
</comment>
<dbReference type="GO" id="GO:0005730">
    <property type="term" value="C:nucleolus"/>
    <property type="evidence" value="ECO:0007669"/>
    <property type="project" value="InterPro"/>
</dbReference>
<dbReference type="GO" id="GO:0000724">
    <property type="term" value="P:double-strand break repair via homologous recombination"/>
    <property type="evidence" value="ECO:0007669"/>
    <property type="project" value="TreeGrafter"/>
</dbReference>
<dbReference type="OrthoDB" id="419537at2759"/>
<reference evidence="5 6" key="1">
    <citation type="journal article" date="2018" name="Nat. Ecol. Evol.">
        <title>Pezizomycetes genomes reveal the molecular basis of ectomycorrhizal truffle lifestyle.</title>
        <authorList>
            <person name="Murat C."/>
            <person name="Payen T."/>
            <person name="Noel B."/>
            <person name="Kuo A."/>
            <person name="Morin E."/>
            <person name="Chen J."/>
            <person name="Kohler A."/>
            <person name="Krizsan K."/>
            <person name="Balestrini R."/>
            <person name="Da Silva C."/>
            <person name="Montanini B."/>
            <person name="Hainaut M."/>
            <person name="Levati E."/>
            <person name="Barry K.W."/>
            <person name="Belfiori B."/>
            <person name="Cichocki N."/>
            <person name="Clum A."/>
            <person name="Dockter R.B."/>
            <person name="Fauchery L."/>
            <person name="Guy J."/>
            <person name="Iotti M."/>
            <person name="Le Tacon F."/>
            <person name="Lindquist E.A."/>
            <person name="Lipzen A."/>
            <person name="Malagnac F."/>
            <person name="Mello A."/>
            <person name="Molinier V."/>
            <person name="Miyauchi S."/>
            <person name="Poulain J."/>
            <person name="Riccioni C."/>
            <person name="Rubini A."/>
            <person name="Sitrit Y."/>
            <person name="Splivallo R."/>
            <person name="Traeger S."/>
            <person name="Wang M."/>
            <person name="Zifcakova L."/>
            <person name="Wipf D."/>
            <person name="Zambonelli A."/>
            <person name="Paolocci F."/>
            <person name="Nowrousian M."/>
            <person name="Ottonello S."/>
            <person name="Baldrian P."/>
            <person name="Spatafora J.W."/>
            <person name="Henrissat B."/>
            <person name="Nagy L.G."/>
            <person name="Aury J.M."/>
            <person name="Wincker P."/>
            <person name="Grigoriev I.V."/>
            <person name="Bonfante P."/>
            <person name="Martin F.M."/>
        </authorList>
    </citation>
    <scope>NUCLEOTIDE SEQUENCE [LARGE SCALE GENOMIC DNA]</scope>
    <source>
        <strain evidence="5 6">CCBAS932</strain>
    </source>
</reference>
<evidence type="ECO:0000256" key="3">
    <source>
        <dbReference type="ARBA" id="ARBA00023242"/>
    </source>
</evidence>
<evidence type="ECO:0000256" key="2">
    <source>
        <dbReference type="ARBA" id="ARBA00005563"/>
    </source>
</evidence>
<sequence length="219" mass="23806">MRFKTDITNITTFTKLISCLSSISKVAWLKLDEEQIHFTLMQEPTVQVFATLSKETLFSTYRIASASSNTINLEVPLPILLRALRSCASSPTATLRLTKRAADNVPILCITVSTTPSSSTLVTQEVPVRVLAPATVAGLCEPEVPPPQVSVVLPGLAAVRGVVERMNRLGVKRVRLEARRTQGGGREFRMGVVGEEVTVESVWRGLGTGLAYYMSSLSD</sequence>
<dbReference type="PANTHER" id="PTHR12900:SF0">
    <property type="entry name" value="CHECKPOINT PROTEIN"/>
    <property type="match status" value="1"/>
</dbReference>
<dbReference type="AlphaFoldDB" id="A0A3N4L077"/>
<gene>
    <name evidence="5" type="ORF">P167DRAFT_602840</name>
</gene>